<dbReference type="CDD" id="cd09917">
    <property type="entry name" value="F-box_SF"/>
    <property type="match status" value="1"/>
</dbReference>
<protein>
    <recommendedName>
        <fullName evidence="2">F-box domain-containing protein</fullName>
    </recommendedName>
</protein>
<dbReference type="AlphaFoldDB" id="A0A165RL58"/>
<dbReference type="Proteomes" id="UP000076727">
    <property type="component" value="Unassembled WGS sequence"/>
</dbReference>
<name>A0A165RL58_9APHY</name>
<feature type="domain" description="F-box" evidence="2">
    <location>
        <begin position="43"/>
        <end position="92"/>
    </location>
</feature>
<feature type="region of interest" description="Disordered" evidence="1">
    <location>
        <begin position="1"/>
        <end position="31"/>
    </location>
</feature>
<dbReference type="SUPFAM" id="SSF81383">
    <property type="entry name" value="F-box domain"/>
    <property type="match status" value="1"/>
</dbReference>
<dbReference type="STRING" id="1314783.A0A165RL58"/>
<dbReference type="SMART" id="SM00256">
    <property type="entry name" value="FBOX"/>
    <property type="match status" value="1"/>
</dbReference>
<dbReference type="InterPro" id="IPR036047">
    <property type="entry name" value="F-box-like_dom_sf"/>
</dbReference>
<dbReference type="EMBL" id="KV429048">
    <property type="protein sequence ID" value="KZT70895.1"/>
    <property type="molecule type" value="Genomic_DNA"/>
</dbReference>
<evidence type="ECO:0000256" key="1">
    <source>
        <dbReference type="SAM" id="MobiDB-lite"/>
    </source>
</evidence>
<organism evidence="3 4">
    <name type="scientific">Daedalea quercina L-15889</name>
    <dbReference type="NCBI Taxonomy" id="1314783"/>
    <lineage>
        <taxon>Eukaryota</taxon>
        <taxon>Fungi</taxon>
        <taxon>Dikarya</taxon>
        <taxon>Basidiomycota</taxon>
        <taxon>Agaricomycotina</taxon>
        <taxon>Agaricomycetes</taxon>
        <taxon>Polyporales</taxon>
        <taxon>Fomitopsis</taxon>
    </lineage>
</organism>
<dbReference type="Pfam" id="PF12937">
    <property type="entry name" value="F-box-like"/>
    <property type="match status" value="1"/>
</dbReference>
<keyword evidence="4" id="KW-1185">Reference proteome</keyword>
<dbReference type="InterPro" id="IPR001810">
    <property type="entry name" value="F-box_dom"/>
</dbReference>
<gene>
    <name evidence="3" type="ORF">DAEQUDRAFT_707622</name>
</gene>
<dbReference type="PROSITE" id="PS50181">
    <property type="entry name" value="FBOX"/>
    <property type="match status" value="1"/>
</dbReference>
<evidence type="ECO:0000259" key="2">
    <source>
        <dbReference type="PROSITE" id="PS50181"/>
    </source>
</evidence>
<sequence length="659" mass="76305">MPRKKARAVSDNAGVESASAETSRATTQISTARRQRRWKAGSLKDMPNMPMDILLEIFSYLLPMDLLNLARTSKPFRVLLMSRISAGLWRTSRKLVEGLPDCPEHLSEPAYANLVFSAQCHNCLKPNTQSILWELLVRYCRPCKKLLTVKLFDDTPHAKFVYERFDVMWYLVNKAPVHTRCLYHIPQIEQVQKAWHELHDDAEKWSHYEREQRQRVDAIQDHAAACAQWALDVANAKEEQLEQVRDRRLQFVVSKLRGMGWGDEIDRLPDDLSPLSSHSHVHLAREISERSWEKIRDELSAYMGDIKQHRLARQRSIILHIRLKTLDSIIRELRNRLGRDESTECLPKFADFALMPEFRELMEAPTEDMLDMEAFVSLVIKLCDLEARWIMEQEKRLVGMLERALGRVPEEPDGDHGAKDDSEDASHQELLKLAWAVFECRQCSERLHASCAIAHRCTRYNGVHWSFDLDSDETVGNYMYEVRRISHYVRPWNISCFFVPELEPLWSALQTCGKDPETTTALEMDEQDDVRFAIKGRLIDGKRKVLSWMGVMRAGHLDPDVCETGWQFDLVSDEDIRKAKALESERDEEIAEELLGDKAKFWCCGLCDEAAHGRTRSVILDHVGEKHDKWDYYDAADSIYMHPDTVALVARRPVFLPPP</sequence>
<reference evidence="3 4" key="1">
    <citation type="journal article" date="2016" name="Mol. Biol. Evol.">
        <title>Comparative Genomics of Early-Diverging Mushroom-Forming Fungi Provides Insights into the Origins of Lignocellulose Decay Capabilities.</title>
        <authorList>
            <person name="Nagy L.G."/>
            <person name="Riley R."/>
            <person name="Tritt A."/>
            <person name="Adam C."/>
            <person name="Daum C."/>
            <person name="Floudas D."/>
            <person name="Sun H."/>
            <person name="Yadav J.S."/>
            <person name="Pangilinan J."/>
            <person name="Larsson K.H."/>
            <person name="Matsuura K."/>
            <person name="Barry K."/>
            <person name="Labutti K."/>
            <person name="Kuo R."/>
            <person name="Ohm R.A."/>
            <person name="Bhattacharya S.S."/>
            <person name="Shirouzu T."/>
            <person name="Yoshinaga Y."/>
            <person name="Martin F.M."/>
            <person name="Grigoriev I.V."/>
            <person name="Hibbett D.S."/>
        </authorList>
    </citation>
    <scope>NUCLEOTIDE SEQUENCE [LARGE SCALE GENOMIC DNA]</scope>
    <source>
        <strain evidence="3 4">L-15889</strain>
    </source>
</reference>
<accession>A0A165RL58</accession>
<proteinExistence type="predicted"/>
<evidence type="ECO:0000313" key="4">
    <source>
        <dbReference type="Proteomes" id="UP000076727"/>
    </source>
</evidence>
<dbReference type="OrthoDB" id="2322499at2759"/>
<evidence type="ECO:0000313" key="3">
    <source>
        <dbReference type="EMBL" id="KZT70895.1"/>
    </source>
</evidence>
<feature type="compositionally biased region" description="Polar residues" evidence="1">
    <location>
        <begin position="19"/>
        <end position="31"/>
    </location>
</feature>